<feature type="non-terminal residue" evidence="2">
    <location>
        <position position="352"/>
    </location>
</feature>
<dbReference type="GO" id="GO:0030896">
    <property type="term" value="C:checkpoint clamp complex"/>
    <property type="evidence" value="ECO:0007669"/>
    <property type="project" value="InterPro"/>
</dbReference>
<dbReference type="AlphaFoldDB" id="A0A2A9NEN9"/>
<dbReference type="PANTHER" id="PTHR15237">
    <property type="entry name" value="DNA REPAIR PROTEIN RAD9"/>
    <property type="match status" value="1"/>
</dbReference>
<dbReference type="Proteomes" id="UP000242287">
    <property type="component" value="Unassembled WGS sequence"/>
</dbReference>
<feature type="region of interest" description="Disordered" evidence="1">
    <location>
        <begin position="305"/>
        <end position="352"/>
    </location>
</feature>
<dbReference type="GO" id="GO:0006281">
    <property type="term" value="P:DNA repair"/>
    <property type="evidence" value="ECO:0007669"/>
    <property type="project" value="TreeGrafter"/>
</dbReference>
<dbReference type="STRING" id="703135.A0A2A9NEN9"/>
<dbReference type="PANTHER" id="PTHR15237:SF0">
    <property type="entry name" value="CELL CYCLE CHECKPOINT CONTROL PROTEIN"/>
    <property type="match status" value="1"/>
</dbReference>
<keyword evidence="3" id="KW-1185">Reference proteome</keyword>
<dbReference type="OrthoDB" id="60092at2759"/>
<evidence type="ECO:0000313" key="3">
    <source>
        <dbReference type="Proteomes" id="UP000242287"/>
    </source>
</evidence>
<proteinExistence type="predicted"/>
<protein>
    <recommendedName>
        <fullName evidence="4">DNA repair protein rad9</fullName>
    </recommendedName>
</protein>
<dbReference type="GO" id="GO:0000076">
    <property type="term" value="P:DNA replication checkpoint signaling"/>
    <property type="evidence" value="ECO:0007669"/>
    <property type="project" value="TreeGrafter"/>
</dbReference>
<evidence type="ECO:0000256" key="1">
    <source>
        <dbReference type="SAM" id="MobiDB-lite"/>
    </source>
</evidence>
<evidence type="ECO:0000313" key="2">
    <source>
        <dbReference type="EMBL" id="PFH46182.1"/>
    </source>
</evidence>
<dbReference type="GO" id="GO:0031573">
    <property type="term" value="P:mitotic intra-S DNA damage checkpoint signaling"/>
    <property type="evidence" value="ECO:0007669"/>
    <property type="project" value="TreeGrafter"/>
</dbReference>
<name>A0A2A9NEN9_9AGAR</name>
<gene>
    <name evidence="2" type="ORF">AMATHDRAFT_183784</name>
</gene>
<accession>A0A2A9NEN9</accession>
<organism evidence="2 3">
    <name type="scientific">Amanita thiersii Skay4041</name>
    <dbReference type="NCBI Taxonomy" id="703135"/>
    <lineage>
        <taxon>Eukaryota</taxon>
        <taxon>Fungi</taxon>
        <taxon>Dikarya</taxon>
        <taxon>Basidiomycota</taxon>
        <taxon>Agaricomycotina</taxon>
        <taxon>Agaricomycetes</taxon>
        <taxon>Agaricomycetidae</taxon>
        <taxon>Agaricales</taxon>
        <taxon>Pluteineae</taxon>
        <taxon>Amanitaceae</taxon>
        <taxon>Amanita</taxon>
    </lineage>
</organism>
<dbReference type="Pfam" id="PF04139">
    <property type="entry name" value="Rad9"/>
    <property type="match status" value="1"/>
</dbReference>
<sequence length="352" mass="38701">MHATLDVYALKSFTKALLCLSKYGDEVSFRASSTFLTLSATNSSKSAYCHFRFAKAFFSRYRLDTDDDTDVSIGQVSTKASCTFTIQSQYSLNSLLSIMKHRTIEKSVERCEISISDQPNEDADVAVDKSNIEGKLIVRLHCKHGVIKTHRLLLMTPGPTLVPHTTDQSIESQLVIGPRALKEMIEHFPAAKGIKSDPQLTWTFAETEVGLRSLDTNLDARGKGQLSTELTINASEFDGYSIHAPPITLSFHLREFNATVAYADAMNVSLLLRFTDSNSPLCIEIDGESDSLATLFVISTSQVHGAPSRATPKPVNNVLSGSKRERDNSSTPAASRKLIRAAQPMEHTIKAE</sequence>
<dbReference type="GO" id="GO:0071479">
    <property type="term" value="P:cellular response to ionizing radiation"/>
    <property type="evidence" value="ECO:0007669"/>
    <property type="project" value="TreeGrafter"/>
</dbReference>
<reference evidence="2 3" key="1">
    <citation type="submission" date="2014-02" db="EMBL/GenBank/DDBJ databases">
        <title>Transposable element dynamics among asymbiotic and ectomycorrhizal Amanita fungi.</title>
        <authorList>
            <consortium name="DOE Joint Genome Institute"/>
            <person name="Hess J."/>
            <person name="Skrede I."/>
            <person name="Wolfe B."/>
            <person name="LaButti K."/>
            <person name="Ohm R.A."/>
            <person name="Grigoriev I.V."/>
            <person name="Pringle A."/>
        </authorList>
    </citation>
    <scope>NUCLEOTIDE SEQUENCE [LARGE SCALE GENOMIC DNA]</scope>
    <source>
        <strain evidence="2 3">SKay4041</strain>
    </source>
</reference>
<dbReference type="Gene3D" id="3.70.10.10">
    <property type="match status" value="1"/>
</dbReference>
<dbReference type="InterPro" id="IPR046938">
    <property type="entry name" value="DNA_clamp_sf"/>
</dbReference>
<dbReference type="SUPFAM" id="SSF55979">
    <property type="entry name" value="DNA clamp"/>
    <property type="match status" value="1"/>
</dbReference>
<evidence type="ECO:0008006" key="4">
    <source>
        <dbReference type="Google" id="ProtNLM"/>
    </source>
</evidence>
<dbReference type="InterPro" id="IPR007268">
    <property type="entry name" value="Rad9/Ddc1"/>
</dbReference>
<dbReference type="EMBL" id="KZ302226">
    <property type="protein sequence ID" value="PFH46182.1"/>
    <property type="molecule type" value="Genomic_DNA"/>
</dbReference>